<comment type="caution">
    <text evidence="3">The sequence shown here is derived from an EMBL/GenBank/DDBJ whole genome shotgun (WGS) entry which is preliminary data.</text>
</comment>
<dbReference type="InterPro" id="IPR023210">
    <property type="entry name" value="NADP_OxRdtase_dom"/>
</dbReference>
<evidence type="ECO:0000256" key="1">
    <source>
        <dbReference type="ARBA" id="ARBA00023002"/>
    </source>
</evidence>
<dbReference type="GeneID" id="96083117"/>
<keyword evidence="1" id="KW-0560">Oxidoreductase</keyword>
<dbReference type="Proteomes" id="UP001578633">
    <property type="component" value="Chromosome 2"/>
</dbReference>
<sequence>MSIGRVAASRVCGKPVGPIGFGMMSLTFPPPFPQFEREHQTSLLKKALEQGANLWNGGLIYGTPESNSVHLLRHYFEKYPQDAEKVVLNIKGAFDRNTGPAGSPEAIRASVEQALKGLGGAKAIDIFEMARVDPNTPIETSIKALAELIEEGKIGGIGLSEVNANTIRKAHAVHPIAAVEIELSLFTPDPLHNGIMETCHELGIPVIAYSPVGRGWLTGNFKKIDDLSPNDYRIQMFDRFKPEVFDQNYKLVEAVEKVAHRKGLKTSQVAIAWVARQGAIPIPGSTNIERAIMNSQLSELADTDMEDLYKAQQAFPVAGKRYGGAHEDLLNG</sequence>
<evidence type="ECO:0000313" key="3">
    <source>
        <dbReference type="EMBL" id="KAL1798758.1"/>
    </source>
</evidence>
<dbReference type="PANTHER" id="PTHR43625">
    <property type="entry name" value="AFLATOXIN B1 ALDEHYDE REDUCTASE"/>
    <property type="match status" value="1"/>
</dbReference>
<evidence type="ECO:0000259" key="2">
    <source>
        <dbReference type="Pfam" id="PF00248"/>
    </source>
</evidence>
<dbReference type="RefSeq" id="XP_069309342.1">
    <property type="nucleotide sequence ID" value="XM_069449577.1"/>
</dbReference>
<dbReference type="EMBL" id="JBHGVX010000002">
    <property type="protein sequence ID" value="KAL1798758.1"/>
    <property type="molecule type" value="Genomic_DNA"/>
</dbReference>
<name>A0ABR3UQP6_9PLEO</name>
<reference evidence="3 4" key="1">
    <citation type="submission" date="2024-09" db="EMBL/GenBank/DDBJ databases">
        <title>T2T genomes of carrot and Alternaria dauci and their utility for understanding host-pathogen interaction during carrot leaf blight disease.</title>
        <authorList>
            <person name="Liu W."/>
            <person name="Xu S."/>
            <person name="Ou C."/>
            <person name="Liu X."/>
            <person name="Zhuang F."/>
            <person name="Deng X.W."/>
        </authorList>
    </citation>
    <scope>NUCLEOTIDE SEQUENCE [LARGE SCALE GENOMIC DNA]</scope>
    <source>
        <strain evidence="3 4">A2016</strain>
    </source>
</reference>
<feature type="domain" description="NADP-dependent oxidoreductase" evidence="2">
    <location>
        <begin position="18"/>
        <end position="308"/>
    </location>
</feature>
<dbReference type="SUPFAM" id="SSF51430">
    <property type="entry name" value="NAD(P)-linked oxidoreductase"/>
    <property type="match status" value="1"/>
</dbReference>
<protein>
    <recommendedName>
        <fullName evidence="2">NADP-dependent oxidoreductase domain-containing protein</fullName>
    </recommendedName>
</protein>
<gene>
    <name evidence="3" type="ORF">ACET3X_002795</name>
</gene>
<dbReference type="Gene3D" id="3.20.20.100">
    <property type="entry name" value="NADP-dependent oxidoreductase domain"/>
    <property type="match status" value="1"/>
</dbReference>
<dbReference type="InterPro" id="IPR036812">
    <property type="entry name" value="NAD(P)_OxRdtase_dom_sf"/>
</dbReference>
<evidence type="ECO:0000313" key="4">
    <source>
        <dbReference type="Proteomes" id="UP001578633"/>
    </source>
</evidence>
<dbReference type="CDD" id="cd19077">
    <property type="entry name" value="AKR_AKR8A1-2"/>
    <property type="match status" value="1"/>
</dbReference>
<proteinExistence type="predicted"/>
<dbReference type="Pfam" id="PF00248">
    <property type="entry name" value="Aldo_ket_red"/>
    <property type="match status" value="1"/>
</dbReference>
<dbReference type="InterPro" id="IPR050791">
    <property type="entry name" value="Aldo-Keto_reductase"/>
</dbReference>
<organism evidence="3 4">
    <name type="scientific">Alternaria dauci</name>
    <dbReference type="NCBI Taxonomy" id="48095"/>
    <lineage>
        <taxon>Eukaryota</taxon>
        <taxon>Fungi</taxon>
        <taxon>Dikarya</taxon>
        <taxon>Ascomycota</taxon>
        <taxon>Pezizomycotina</taxon>
        <taxon>Dothideomycetes</taxon>
        <taxon>Pleosporomycetidae</taxon>
        <taxon>Pleosporales</taxon>
        <taxon>Pleosporineae</taxon>
        <taxon>Pleosporaceae</taxon>
        <taxon>Alternaria</taxon>
        <taxon>Alternaria sect. Porri</taxon>
    </lineage>
</organism>
<accession>A0ABR3UQP6</accession>
<dbReference type="PANTHER" id="PTHR43625:SF78">
    <property type="entry name" value="PYRIDOXAL REDUCTASE-RELATED"/>
    <property type="match status" value="1"/>
</dbReference>
<keyword evidence="4" id="KW-1185">Reference proteome</keyword>